<dbReference type="HOGENOM" id="CLU_2398733_0_0_12"/>
<reference evidence="2 3" key="1">
    <citation type="submission" date="2012-06" db="EMBL/GenBank/DDBJ databases">
        <title>The complete chromosome of genome of Turneriella parva DSM 21527.</title>
        <authorList>
            <consortium name="US DOE Joint Genome Institute (JGI-PGF)"/>
            <person name="Lucas S."/>
            <person name="Han J."/>
            <person name="Lapidus A."/>
            <person name="Bruce D."/>
            <person name="Goodwin L."/>
            <person name="Pitluck S."/>
            <person name="Peters L."/>
            <person name="Kyrpides N."/>
            <person name="Mavromatis K."/>
            <person name="Ivanova N."/>
            <person name="Mikhailova N."/>
            <person name="Chertkov O."/>
            <person name="Detter J.C."/>
            <person name="Tapia R."/>
            <person name="Han C."/>
            <person name="Land M."/>
            <person name="Hauser L."/>
            <person name="Markowitz V."/>
            <person name="Cheng J.-F."/>
            <person name="Hugenholtz P."/>
            <person name="Woyke T."/>
            <person name="Wu D."/>
            <person name="Gronow S."/>
            <person name="Wellnitz S."/>
            <person name="Brambilla E."/>
            <person name="Klenk H.-P."/>
            <person name="Eisen J.A."/>
        </authorList>
    </citation>
    <scope>NUCLEOTIDE SEQUENCE [LARGE SCALE GENOMIC DNA]</scope>
    <source>
        <strain evidence="3">ATCC BAA-1111 / DSM 21527 / NCTC 11395 / H</strain>
    </source>
</reference>
<evidence type="ECO:0000313" key="2">
    <source>
        <dbReference type="EMBL" id="AFM11501.1"/>
    </source>
</evidence>
<accession>I4B2J4</accession>
<organism evidence="2 3">
    <name type="scientific">Turneriella parva (strain ATCC BAA-1111 / DSM 21527 / NCTC 11395 / H)</name>
    <name type="common">Leptospira parva</name>
    <dbReference type="NCBI Taxonomy" id="869212"/>
    <lineage>
        <taxon>Bacteria</taxon>
        <taxon>Pseudomonadati</taxon>
        <taxon>Spirochaetota</taxon>
        <taxon>Spirochaetia</taxon>
        <taxon>Leptospirales</taxon>
        <taxon>Leptospiraceae</taxon>
        <taxon>Turneriella</taxon>
    </lineage>
</organism>
<gene>
    <name evidence="2" type="ordered locus">Turpa_0850</name>
</gene>
<feature type="compositionally biased region" description="Basic and acidic residues" evidence="1">
    <location>
        <begin position="84"/>
        <end position="93"/>
    </location>
</feature>
<dbReference type="Proteomes" id="UP000006048">
    <property type="component" value="Chromosome"/>
</dbReference>
<evidence type="ECO:0000313" key="3">
    <source>
        <dbReference type="Proteomes" id="UP000006048"/>
    </source>
</evidence>
<dbReference type="EMBL" id="CP002959">
    <property type="protein sequence ID" value="AFM11501.1"/>
    <property type="molecule type" value="Genomic_DNA"/>
</dbReference>
<evidence type="ECO:0000256" key="1">
    <source>
        <dbReference type="SAM" id="MobiDB-lite"/>
    </source>
</evidence>
<keyword evidence="3" id="KW-1185">Reference proteome</keyword>
<sequence length="93" mass="10235">MNLLLNLEKMISRGAAEFAEKDGVMRLRGGEGRFLNWADPQIPKALKSLDTLTPSASPRLRVRFPVMHQRPIFEKASSRGAAEGAEKDGGVRS</sequence>
<dbReference type="RefSeq" id="WP_014802019.1">
    <property type="nucleotide sequence ID" value="NC_018020.1"/>
</dbReference>
<dbReference type="KEGG" id="tpx:Turpa_0850"/>
<protein>
    <submittedName>
        <fullName evidence="2">Uncharacterized protein</fullName>
    </submittedName>
</protein>
<feature type="region of interest" description="Disordered" evidence="1">
    <location>
        <begin position="73"/>
        <end position="93"/>
    </location>
</feature>
<dbReference type="STRING" id="869212.Turpa_0850"/>
<proteinExistence type="predicted"/>
<name>I4B2J4_TURPD</name>
<dbReference type="AlphaFoldDB" id="I4B2J4"/>